<dbReference type="GO" id="GO:0005829">
    <property type="term" value="C:cytosol"/>
    <property type="evidence" value="ECO:0007669"/>
    <property type="project" value="TreeGrafter"/>
</dbReference>
<dbReference type="InterPro" id="IPR010357">
    <property type="entry name" value="TXNDC17_dom"/>
</dbReference>
<dbReference type="eggNOG" id="ENOG502SB8S">
    <property type="taxonomic scope" value="Eukaryota"/>
</dbReference>
<dbReference type="Gene3D" id="3.40.30.10">
    <property type="entry name" value="Glutaredoxin"/>
    <property type="match status" value="1"/>
</dbReference>
<dbReference type="SUPFAM" id="SSF52833">
    <property type="entry name" value="Thioredoxin-like"/>
    <property type="match status" value="1"/>
</dbReference>
<evidence type="ECO:0000256" key="1">
    <source>
        <dbReference type="ARBA" id="ARBA00008987"/>
    </source>
</evidence>
<dbReference type="Pfam" id="PF06110">
    <property type="entry name" value="TXD17-like_Trx"/>
    <property type="match status" value="1"/>
</dbReference>
<comment type="similarity">
    <text evidence="1">Belongs to the thioredoxin family.</text>
</comment>
<dbReference type="RefSeq" id="XP_016290414.1">
    <property type="nucleotide sequence ID" value="XM_016438580.1"/>
</dbReference>
<dbReference type="AlphaFoldDB" id="V5EKJ3"/>
<accession>V5EKJ3</accession>
<dbReference type="Proteomes" id="UP000019377">
    <property type="component" value="Unassembled WGS sequence"/>
</dbReference>
<dbReference type="EMBL" id="KI545891">
    <property type="protein sequence ID" value="EST05425.1"/>
    <property type="molecule type" value="Genomic_DNA"/>
</dbReference>
<dbReference type="PANTHER" id="PTHR12452:SF0">
    <property type="entry name" value="THIOREDOXIN DOMAIN-CONTAINING PROTEIN 17"/>
    <property type="match status" value="1"/>
</dbReference>
<sequence length="111" mass="12126">MTITTSNDVPSSSGDKPQFLIFFSSGAPPWCPDCVDAQPAVDKVFGGSNVDGHIVLVGEKPEWKTPDNRFRKEYAIKCIPTITKVVNGNEVARLEDSECKDVNIVANFVKP</sequence>
<keyword evidence="4" id="KW-1185">Reference proteome</keyword>
<dbReference type="HOGENOM" id="CLU_120161_2_0_1"/>
<feature type="domain" description="Thioredoxin" evidence="2">
    <location>
        <begin position="14"/>
        <end position="109"/>
    </location>
</feature>
<dbReference type="OrthoDB" id="78947at2759"/>
<dbReference type="OMA" id="MPLITDF"/>
<dbReference type="GO" id="GO:0047134">
    <property type="term" value="F:protein-disulfide reductase [NAD(P)H] activity"/>
    <property type="evidence" value="ECO:0007669"/>
    <property type="project" value="InterPro"/>
</dbReference>
<evidence type="ECO:0000313" key="4">
    <source>
        <dbReference type="Proteomes" id="UP000019377"/>
    </source>
</evidence>
<dbReference type="GeneID" id="27421276"/>
<dbReference type="STRING" id="1365824.V5EKJ3"/>
<dbReference type="PANTHER" id="PTHR12452">
    <property type="entry name" value="42-9-9 PROTEIN-RELATED"/>
    <property type="match status" value="1"/>
</dbReference>
<dbReference type="InterPro" id="IPR036249">
    <property type="entry name" value="Thioredoxin-like_sf"/>
</dbReference>
<reference evidence="4" key="1">
    <citation type="journal article" date="2013" name="Genome Announc.">
        <title>Draft genome sequence of Pseudozyma brasiliensis sp. nov. strain GHG001, a high producer of endo-1,4-xylanase isolated from an insect pest of sugarcane.</title>
        <authorList>
            <person name="Oliveira J.V.D.C."/>
            <person name="dos Santos R.A.C."/>
            <person name="Borges T.A."/>
            <person name="Riano-Pachon D.M."/>
            <person name="Goldman G.H."/>
        </authorList>
    </citation>
    <scope>NUCLEOTIDE SEQUENCE [LARGE SCALE GENOMIC DNA]</scope>
    <source>
        <strain evidence="4">GHG001</strain>
    </source>
</reference>
<name>V5EKJ3_KALBG</name>
<organism evidence="3 4">
    <name type="scientific">Kalmanozyma brasiliensis (strain GHG001)</name>
    <name type="common">Yeast</name>
    <name type="synonym">Pseudozyma brasiliensis</name>
    <dbReference type="NCBI Taxonomy" id="1365824"/>
    <lineage>
        <taxon>Eukaryota</taxon>
        <taxon>Fungi</taxon>
        <taxon>Dikarya</taxon>
        <taxon>Basidiomycota</taxon>
        <taxon>Ustilaginomycotina</taxon>
        <taxon>Ustilaginomycetes</taxon>
        <taxon>Ustilaginales</taxon>
        <taxon>Ustilaginaceae</taxon>
        <taxon>Kalmanozyma</taxon>
    </lineage>
</organism>
<evidence type="ECO:0000259" key="2">
    <source>
        <dbReference type="Pfam" id="PF06110"/>
    </source>
</evidence>
<evidence type="ECO:0000313" key="3">
    <source>
        <dbReference type="EMBL" id="EST05425.1"/>
    </source>
</evidence>
<dbReference type="InterPro" id="IPR045108">
    <property type="entry name" value="TXNDC17-like"/>
</dbReference>
<proteinExistence type="inferred from homology"/>
<protein>
    <recommendedName>
        <fullName evidence="2">Thioredoxin domain-containing protein</fullName>
    </recommendedName>
</protein>
<gene>
    <name evidence="3" type="ORF">PSEUBRA_SCAF5g02295</name>
</gene>